<comment type="similarity">
    <text evidence="2">Belongs to the GST superfamily.</text>
</comment>
<dbReference type="PANTHER" id="PTHR23502:SF160">
    <property type="entry name" value="MAJOR FACILITATOR SUPERFAMILY (MFS) PROFILE DOMAIN-CONTAINING PROTEIN-RELATED"/>
    <property type="match status" value="1"/>
</dbReference>
<dbReference type="SUPFAM" id="SSF103473">
    <property type="entry name" value="MFS general substrate transporter"/>
    <property type="match status" value="1"/>
</dbReference>
<dbReference type="PROSITE" id="PS50404">
    <property type="entry name" value="GST_NTER"/>
    <property type="match status" value="1"/>
</dbReference>
<dbReference type="AlphaFoldDB" id="A0A8H4K1U8"/>
<proteinExistence type="inferred from homology"/>
<evidence type="ECO:0000256" key="1">
    <source>
        <dbReference type="ARBA" id="ARBA00004141"/>
    </source>
</evidence>
<evidence type="ECO:0000256" key="7">
    <source>
        <dbReference type="ARBA" id="ARBA00023180"/>
    </source>
</evidence>
<dbReference type="Proteomes" id="UP000536711">
    <property type="component" value="Unassembled WGS sequence"/>
</dbReference>
<dbReference type="GO" id="GO:0022857">
    <property type="term" value="F:transmembrane transporter activity"/>
    <property type="evidence" value="ECO:0007669"/>
    <property type="project" value="InterPro"/>
</dbReference>
<dbReference type="PANTHER" id="PTHR23502">
    <property type="entry name" value="MAJOR FACILITATOR SUPERFAMILY"/>
    <property type="match status" value="1"/>
</dbReference>
<accession>A0A8H4K1U8</accession>
<dbReference type="InterPro" id="IPR036282">
    <property type="entry name" value="Glutathione-S-Trfase_C_sf"/>
</dbReference>
<evidence type="ECO:0000256" key="8">
    <source>
        <dbReference type="SAM" id="MobiDB-lite"/>
    </source>
</evidence>
<evidence type="ECO:0000256" key="5">
    <source>
        <dbReference type="ARBA" id="ARBA00022989"/>
    </source>
</evidence>
<dbReference type="SFLD" id="SFLDG00358">
    <property type="entry name" value="Main_(cytGST)"/>
    <property type="match status" value="1"/>
</dbReference>
<evidence type="ECO:0008006" key="14">
    <source>
        <dbReference type="Google" id="ProtNLM"/>
    </source>
</evidence>
<evidence type="ECO:0000256" key="4">
    <source>
        <dbReference type="ARBA" id="ARBA00022692"/>
    </source>
</evidence>
<keyword evidence="6 9" id="KW-0472">Membrane</keyword>
<dbReference type="GO" id="GO:0016740">
    <property type="term" value="F:transferase activity"/>
    <property type="evidence" value="ECO:0007669"/>
    <property type="project" value="UniProtKB-KW"/>
</dbReference>
<feature type="transmembrane region" description="Helical" evidence="9">
    <location>
        <begin position="553"/>
        <end position="574"/>
    </location>
</feature>
<protein>
    <recommendedName>
        <fullName evidence="14">Major facilitator superfamily (MFS) profile domain-containing protein</fullName>
    </recommendedName>
</protein>
<feature type="domain" description="GST N-terminal" evidence="10">
    <location>
        <begin position="1"/>
        <end position="83"/>
    </location>
</feature>
<feature type="region of interest" description="Disordered" evidence="8">
    <location>
        <begin position="207"/>
        <end position="242"/>
    </location>
</feature>
<evidence type="ECO:0000256" key="2">
    <source>
        <dbReference type="ARBA" id="ARBA00007409"/>
    </source>
</evidence>
<dbReference type="Pfam" id="PF02798">
    <property type="entry name" value="GST_N"/>
    <property type="match status" value="1"/>
</dbReference>
<dbReference type="InterPro" id="IPR040079">
    <property type="entry name" value="Glutathione_S-Trfase"/>
</dbReference>
<dbReference type="Pfam" id="PF07690">
    <property type="entry name" value="MFS_1"/>
    <property type="match status" value="1"/>
</dbReference>
<evidence type="ECO:0000256" key="9">
    <source>
        <dbReference type="SAM" id="Phobius"/>
    </source>
</evidence>
<keyword evidence="5 9" id="KW-1133">Transmembrane helix</keyword>
<feature type="transmembrane region" description="Helical" evidence="9">
    <location>
        <begin position="692"/>
        <end position="714"/>
    </location>
</feature>
<evidence type="ECO:0000313" key="13">
    <source>
        <dbReference type="Proteomes" id="UP000536711"/>
    </source>
</evidence>
<evidence type="ECO:0000256" key="6">
    <source>
        <dbReference type="ARBA" id="ARBA00023136"/>
    </source>
</evidence>
<keyword evidence="13" id="KW-1185">Reference proteome</keyword>
<dbReference type="InterPro" id="IPR020846">
    <property type="entry name" value="MFS_dom"/>
</dbReference>
<evidence type="ECO:0000259" key="10">
    <source>
        <dbReference type="PROSITE" id="PS50404"/>
    </source>
</evidence>
<dbReference type="InterPro" id="IPR036259">
    <property type="entry name" value="MFS_trans_sf"/>
</dbReference>
<feature type="transmembrane region" description="Helical" evidence="9">
    <location>
        <begin position="595"/>
        <end position="616"/>
    </location>
</feature>
<feature type="transmembrane region" description="Helical" evidence="9">
    <location>
        <begin position="394"/>
        <end position="414"/>
    </location>
</feature>
<evidence type="ECO:0000313" key="12">
    <source>
        <dbReference type="EMBL" id="KAF4441173.1"/>
    </source>
</evidence>
<dbReference type="Gene3D" id="1.20.1050.10">
    <property type="match status" value="1"/>
</dbReference>
<comment type="subcellular location">
    <subcellularLocation>
        <location evidence="1">Membrane</location>
        <topology evidence="1">Multi-pass membrane protein</topology>
    </subcellularLocation>
</comment>
<reference evidence="12 13" key="1">
    <citation type="submission" date="2020-01" db="EMBL/GenBank/DDBJ databases">
        <title>Identification and distribution of gene clusters putatively required for synthesis of sphingolipid metabolism inhibitors in phylogenetically diverse species of the filamentous fungus Fusarium.</title>
        <authorList>
            <person name="Kim H.-S."/>
            <person name="Busman M."/>
            <person name="Brown D.W."/>
            <person name="Divon H."/>
            <person name="Uhlig S."/>
            <person name="Proctor R.H."/>
        </authorList>
    </citation>
    <scope>NUCLEOTIDE SEQUENCE [LARGE SCALE GENOMIC DNA]</scope>
    <source>
        <strain evidence="12 13">NRRL 13308</strain>
    </source>
</reference>
<dbReference type="InterPro" id="IPR004045">
    <property type="entry name" value="Glutathione_S-Trfase_N"/>
</dbReference>
<dbReference type="SUPFAM" id="SSF47616">
    <property type="entry name" value="GST C-terminal domain-like"/>
    <property type="match status" value="1"/>
</dbReference>
<sequence>MAPTVLGIVASTRTQRVLLTLEELGIEYEFKVIDLSKGQHHDPEYVRDHHPFAKVPVFQDDGIEIFESRAIARYLTAKHKSHLAPPSGNAEALAVFEQAASVEYDYFEPAVSTLGFELIFKKMFNLGDTDQAVVDQQKALLNTTLDYYEKRLEAQDYLAGESRLEDEHGDTGLLDGIAAGIGLELKLDNTIDTHFYNQNGFRKYRKGRSVKGGEYQPSSKHSNRSRTARPSKDLESDPEADGPGESLLHGILRKAWLTIAIQQAGISAGLTPLVYEFHSNYDKAGDIVAYSVLCIGLGSFIWIPSAVVIGKRPVLLASQIMFMAGCIWCSQAGSMNSLLGARILGAFGAGAVQAVGPAVVGGKKSSLGLHASQPLTPLITEIFLEKNYSKAMGLYAASLCIGAQGGPLIAGHLIEAKGWSWFFILLAILSGFNFLTLAFFCPETAFNVEIEAGATSADVDADILDQTTGLGRTQSSLTTWKQNSFYLRHPHVRGGGLRQWLLSFLLQIEFMFDPIVILSAGMWGIVLAWVATISVISNQLFAMPPFLWGPAELGNWACTSLVGVAIAFPIAGPLTDTVSSFIGRRKGKHMPEYRLITLVVPFLFSSSGLLLFGYTYTKGSYVGPAVGYAMQAASLMLIPTSVLSYGIDSYPYDAAEVTALMNAVTHIIPFGLTKTASNWLARVGVEKMFLQMAIIQWALLAGFTIVLLVFGPWIRVKAAYVHQNYGAKRFL</sequence>
<dbReference type="FunFam" id="3.40.30.10:FF:000039">
    <property type="entry name" value="Glutathione S-transferase domain"/>
    <property type="match status" value="1"/>
</dbReference>
<dbReference type="GO" id="GO:0005886">
    <property type="term" value="C:plasma membrane"/>
    <property type="evidence" value="ECO:0007669"/>
    <property type="project" value="TreeGrafter"/>
</dbReference>
<dbReference type="SUPFAM" id="SSF52833">
    <property type="entry name" value="Thioredoxin-like"/>
    <property type="match status" value="1"/>
</dbReference>
<gene>
    <name evidence="12" type="ORF">FACUT_2941</name>
</gene>
<feature type="transmembrane region" description="Helical" evidence="9">
    <location>
        <begin position="515"/>
        <end position="541"/>
    </location>
</feature>
<evidence type="ECO:0000259" key="11">
    <source>
        <dbReference type="PROSITE" id="PS50850"/>
    </source>
</evidence>
<dbReference type="OrthoDB" id="268400at2759"/>
<dbReference type="Gene3D" id="1.20.1250.20">
    <property type="entry name" value="MFS general substrate transporter like domains"/>
    <property type="match status" value="1"/>
</dbReference>
<organism evidence="12 13">
    <name type="scientific">Fusarium acutatum</name>
    <dbReference type="NCBI Taxonomy" id="78861"/>
    <lineage>
        <taxon>Eukaryota</taxon>
        <taxon>Fungi</taxon>
        <taxon>Dikarya</taxon>
        <taxon>Ascomycota</taxon>
        <taxon>Pezizomycotina</taxon>
        <taxon>Sordariomycetes</taxon>
        <taxon>Hypocreomycetidae</taxon>
        <taxon>Hypocreales</taxon>
        <taxon>Nectriaceae</taxon>
        <taxon>Fusarium</taxon>
        <taxon>Fusarium fujikuroi species complex</taxon>
    </lineage>
</organism>
<feature type="transmembrane region" description="Helical" evidence="9">
    <location>
        <begin position="420"/>
        <end position="440"/>
    </location>
</feature>
<keyword evidence="4 9" id="KW-0812">Transmembrane</keyword>
<dbReference type="InterPro" id="IPR011701">
    <property type="entry name" value="MFS"/>
</dbReference>
<keyword evidence="3" id="KW-0808">Transferase</keyword>
<evidence type="ECO:0000256" key="3">
    <source>
        <dbReference type="ARBA" id="ARBA00022679"/>
    </source>
</evidence>
<dbReference type="PROSITE" id="PS50850">
    <property type="entry name" value="MFS"/>
    <property type="match status" value="1"/>
</dbReference>
<comment type="caution">
    <text evidence="12">The sequence shown here is derived from an EMBL/GenBank/DDBJ whole genome shotgun (WGS) entry which is preliminary data.</text>
</comment>
<keyword evidence="7" id="KW-0325">Glycoprotein</keyword>
<dbReference type="InterPro" id="IPR036249">
    <property type="entry name" value="Thioredoxin-like_sf"/>
</dbReference>
<feature type="transmembrane region" description="Helical" evidence="9">
    <location>
        <begin position="287"/>
        <end position="307"/>
    </location>
</feature>
<feature type="domain" description="Major facilitator superfamily (MFS) profile" evidence="11">
    <location>
        <begin position="248"/>
        <end position="731"/>
    </location>
</feature>
<name>A0A8H4K1U8_9HYPO</name>
<dbReference type="SFLD" id="SFLDS00019">
    <property type="entry name" value="Glutathione_Transferase_(cytos"/>
    <property type="match status" value="1"/>
</dbReference>
<dbReference type="EMBL" id="JAADJF010000061">
    <property type="protein sequence ID" value="KAF4441173.1"/>
    <property type="molecule type" value="Genomic_DNA"/>
</dbReference>
<dbReference type="Gene3D" id="3.40.30.10">
    <property type="entry name" value="Glutaredoxin"/>
    <property type="match status" value="1"/>
</dbReference>